<evidence type="ECO:0000256" key="1">
    <source>
        <dbReference type="SAM" id="Phobius"/>
    </source>
</evidence>
<dbReference type="OrthoDB" id="4855658at2"/>
<gene>
    <name evidence="2" type="ORF">E0H75_33585</name>
</gene>
<keyword evidence="1" id="KW-1133">Transmembrane helix</keyword>
<dbReference type="AlphaFoldDB" id="A0A4R0JIB0"/>
<evidence type="ECO:0000313" key="3">
    <source>
        <dbReference type="Proteomes" id="UP000293342"/>
    </source>
</evidence>
<accession>A0A4R0JIB0</accession>
<dbReference type="InterPro" id="IPR011044">
    <property type="entry name" value="Quino_amine_DH_bsu"/>
</dbReference>
<keyword evidence="1" id="KW-0812">Transmembrane</keyword>
<sequence>MRREDVQPMLAKASDRLPEPDLADAAWAAGVETKRRRRRSVLIGLIAAVLIAVIAAIGVSLSGDDNSQFIPPITPPSNTNYLAPDGQINGIDFWVAPPSGSERFLDRLETPLGDRLQQPDNVEPLADRPLDRIAAVVLDDRGDRYVPLLLGSDSSWARADVELLPIRTGTPLSSGAVSPDGRIAAFPQPGELVTVDVATAEVFRIKMPVQDIRSVSWLPDAQRVLVSGPGVAYRVLVGESSSGDEPLVAIAGAADPSAVTAPFRLDKGAVLRYMAGGQWTVDSALQLQLPVRAWVGQTFSVDSTAARLFIADNLPEVRTNSSQPQVVAAISTLRAEPSRLLILGEPTVMSSTPMDRPYVREPGCCAVLGWYDHNTPLFQVRGWVLAWDLNSGRVRRVTELAVAGLAIGPGIHP</sequence>
<dbReference type="SUPFAM" id="SSF50969">
    <property type="entry name" value="YVTN repeat-like/Quinoprotein amine dehydrogenase"/>
    <property type="match status" value="1"/>
</dbReference>
<proteinExistence type="predicted"/>
<name>A0A4R0JIB0_9ACTN</name>
<reference evidence="2 3" key="1">
    <citation type="submission" date="2019-02" db="EMBL/GenBank/DDBJ databases">
        <title>Kribbella capetownensis sp. nov. and Kribbella speibonae sp. nov., isolated from soil.</title>
        <authorList>
            <person name="Curtis S.M."/>
            <person name="Norton I."/>
            <person name="Everest G.J."/>
            <person name="Meyers P.R."/>
        </authorList>
    </citation>
    <scope>NUCLEOTIDE SEQUENCE [LARGE SCALE GENOMIC DNA]</scope>
    <source>
        <strain evidence="2 3">YM53</strain>
    </source>
</reference>
<protein>
    <submittedName>
        <fullName evidence="2">Uncharacterized protein</fullName>
    </submittedName>
</protein>
<evidence type="ECO:0000313" key="2">
    <source>
        <dbReference type="EMBL" id="TCC44506.1"/>
    </source>
</evidence>
<keyword evidence="1" id="KW-0472">Membrane</keyword>
<organism evidence="2 3">
    <name type="scientific">Kribbella capetownensis</name>
    <dbReference type="NCBI Taxonomy" id="1572659"/>
    <lineage>
        <taxon>Bacteria</taxon>
        <taxon>Bacillati</taxon>
        <taxon>Actinomycetota</taxon>
        <taxon>Actinomycetes</taxon>
        <taxon>Propionibacteriales</taxon>
        <taxon>Kribbellaceae</taxon>
        <taxon>Kribbella</taxon>
    </lineage>
</organism>
<dbReference type="RefSeq" id="WP_131517737.1">
    <property type="nucleotide sequence ID" value="NZ_SJKD01000009.1"/>
</dbReference>
<dbReference type="Proteomes" id="UP000293342">
    <property type="component" value="Unassembled WGS sequence"/>
</dbReference>
<keyword evidence="3" id="KW-1185">Reference proteome</keyword>
<comment type="caution">
    <text evidence="2">The sequence shown here is derived from an EMBL/GenBank/DDBJ whole genome shotgun (WGS) entry which is preliminary data.</text>
</comment>
<feature type="transmembrane region" description="Helical" evidence="1">
    <location>
        <begin position="41"/>
        <end position="61"/>
    </location>
</feature>
<dbReference type="EMBL" id="SJKD01000009">
    <property type="protein sequence ID" value="TCC44506.1"/>
    <property type="molecule type" value="Genomic_DNA"/>
</dbReference>